<comment type="caution">
    <text evidence="4">The sequence shown here is derived from an EMBL/GenBank/DDBJ whole genome shotgun (WGS) entry which is preliminary data.</text>
</comment>
<keyword evidence="1" id="KW-0378">Hydrolase</keyword>
<evidence type="ECO:0000256" key="1">
    <source>
        <dbReference type="ARBA" id="ARBA00022801"/>
    </source>
</evidence>
<feature type="compositionally biased region" description="Low complexity" evidence="2">
    <location>
        <begin position="424"/>
        <end position="436"/>
    </location>
</feature>
<evidence type="ECO:0000313" key="4">
    <source>
        <dbReference type="EMBL" id="GAO51861.1"/>
    </source>
</evidence>
<dbReference type="PANTHER" id="PTHR48081:SF19">
    <property type="entry name" value="AB HYDROLASE SUPERFAMILY PROTEIN C4A8.06C"/>
    <property type="match status" value="1"/>
</dbReference>
<feature type="compositionally biased region" description="Basic and acidic residues" evidence="2">
    <location>
        <begin position="345"/>
        <end position="388"/>
    </location>
</feature>
<dbReference type="EMBL" id="BACD03000054">
    <property type="protein sequence ID" value="GAO51861.1"/>
    <property type="molecule type" value="Genomic_DNA"/>
</dbReference>
<feature type="domain" description="Alpha/beta hydrolase fold-3" evidence="3">
    <location>
        <begin position="189"/>
        <end position="309"/>
    </location>
</feature>
<feature type="region of interest" description="Disordered" evidence="2">
    <location>
        <begin position="758"/>
        <end position="804"/>
    </location>
</feature>
<feature type="domain" description="Alpha/beta hydrolase fold-3" evidence="3">
    <location>
        <begin position="458"/>
        <end position="512"/>
    </location>
</feature>
<dbReference type="InterPro" id="IPR013094">
    <property type="entry name" value="AB_hydrolase_3"/>
</dbReference>
<sequence>MSIFRNYLQVSSHELDLLVGLEKRTREEDGRTTIDKMTFNTATVAAASTPTFFKTFLSHFLKQKSTDPTQDPTHALSYHEALALVRRFLEVASHHTVDEVQAFTAMHVPIPRWVHDEIEVIPSPFIDLAASVLQQNLGQEEIEAVGGREWWQIRHSPLDVEWIEMKRDYITRQQSRQTPGHDMTKEKVMLYIHGGAYYFGAVDEHRYQIQRHARKLGARACAPRYRLAPQYPFPCCLHDNLSAYLWLIAPISEGGCGVSPKSLILAGDSAGGGAALSLACILRDQGLPLPAGLVLISPWVDLTHSFPSVVKDNSGDYIPAHGFLHKPSLTWPPPTQADISAAERGSGELDRHIEQQGQGEKKGMLERLGLKKHKEMEVGETDHRHGYDVTELPPANEHPDPAEDPTTTVDGVPKPDHINPAANHSSPSSSGPHSGSTYGSARRAAPSKNTSIIINNTLIQIRDQIQLYAPNELLAHRLVSPVMQEDLGGLCPTLVVGGGAEMLRDEMIWIGHAMAGHVGGQAPGATGTHPAGTDSGVGASTSGTPTGAAIGGSGEKYPPTKVKLMVWDGCCHVTPTLSFTRPARYMYRAVANWGVWCIEEAWKEGASQSQGLGGGQTGLGQSQAEATRTYEREGILGQDLAGGQSVGTASGDKSMVDWRAAYAGEDEAVHVGEGMYGWEGDEDEVLDDPVAEYWGIGRGTKVATTASTTSTVTTGKTTPASMGVTESSGSAKEAGAKAAAATAASTADIEHGMAKTSLSAMDEGTSEAAPSTSDYDSDDTAPPADPRAAAPITMTGHEGPFHNNMIRLRVDTHGRPRPMEPESEMYQLAIPLEEIGVIKEGPVKRWMEGKSKFDAKYKKAKLRVQKERATAYARAKKEGFVEGRLRGERPPPSAVVSRSTKEEMEKAMRSLEEARGKTSAGLASWVETMQKKEHK</sequence>
<dbReference type="PANTHER" id="PTHR48081">
    <property type="entry name" value="AB HYDROLASE SUPERFAMILY PROTEIN C4A8.06C"/>
    <property type="match status" value="1"/>
</dbReference>
<gene>
    <name evidence="4" type="ORF">G7K_5952-t1</name>
</gene>
<reference evidence="4 5" key="3">
    <citation type="journal article" date="2015" name="Genome Announc.">
        <title>Draft Genome Sequence of the Archiascomycetous Yeast Saitoella complicata.</title>
        <authorList>
            <person name="Yamauchi K."/>
            <person name="Kondo S."/>
            <person name="Hamamoto M."/>
            <person name="Takahashi Y."/>
            <person name="Ogura Y."/>
            <person name="Hayashi T."/>
            <person name="Nishida H."/>
        </authorList>
    </citation>
    <scope>NUCLEOTIDE SEQUENCE [LARGE SCALE GENOMIC DNA]</scope>
    <source>
        <strain evidence="4 5">NRRL Y-17804</strain>
    </source>
</reference>
<dbReference type="Gene3D" id="3.40.50.1820">
    <property type="entry name" value="alpha/beta hydrolase"/>
    <property type="match status" value="2"/>
</dbReference>
<evidence type="ECO:0000256" key="2">
    <source>
        <dbReference type="SAM" id="MobiDB-lite"/>
    </source>
</evidence>
<accession>A0A0E9NQB0</accession>
<name>A0A0E9NQB0_SAICN</name>
<feature type="region of interest" description="Disordered" evidence="2">
    <location>
        <begin position="706"/>
        <end position="729"/>
    </location>
</feature>
<feature type="compositionally biased region" description="Low complexity" evidence="2">
    <location>
        <begin position="706"/>
        <end position="718"/>
    </location>
</feature>
<dbReference type="InterPro" id="IPR029058">
    <property type="entry name" value="AB_hydrolase_fold"/>
</dbReference>
<dbReference type="SUPFAM" id="SSF53474">
    <property type="entry name" value="alpha/beta-Hydrolases"/>
    <property type="match status" value="1"/>
</dbReference>
<feature type="compositionally biased region" description="Basic and acidic residues" evidence="2">
    <location>
        <begin position="899"/>
        <end position="916"/>
    </location>
</feature>
<feature type="region of interest" description="Disordered" evidence="2">
    <location>
        <begin position="884"/>
        <end position="935"/>
    </location>
</feature>
<dbReference type="STRING" id="698492.A0A0E9NQB0"/>
<organism evidence="4 5">
    <name type="scientific">Saitoella complicata (strain BCRC 22490 / CBS 7301 / JCM 7358 / NBRC 10748 / NRRL Y-17804)</name>
    <dbReference type="NCBI Taxonomy" id="698492"/>
    <lineage>
        <taxon>Eukaryota</taxon>
        <taxon>Fungi</taxon>
        <taxon>Dikarya</taxon>
        <taxon>Ascomycota</taxon>
        <taxon>Taphrinomycotina</taxon>
        <taxon>Taphrinomycotina incertae sedis</taxon>
        <taxon>Saitoella</taxon>
    </lineage>
</organism>
<dbReference type="AlphaFoldDB" id="A0A0E9NQB0"/>
<dbReference type="GO" id="GO:0016787">
    <property type="term" value="F:hydrolase activity"/>
    <property type="evidence" value="ECO:0007669"/>
    <property type="project" value="UniProtKB-KW"/>
</dbReference>
<evidence type="ECO:0000259" key="3">
    <source>
        <dbReference type="Pfam" id="PF07859"/>
    </source>
</evidence>
<reference evidence="4 5" key="2">
    <citation type="journal article" date="2014" name="J. Gen. Appl. Microbiol.">
        <title>The early diverging ascomycetous budding yeast Saitoella complicata has three histone deacetylases belonging to the Clr6, Hos2, and Rpd3 lineages.</title>
        <authorList>
            <person name="Nishida H."/>
            <person name="Matsumoto T."/>
            <person name="Kondo S."/>
            <person name="Hamamoto M."/>
            <person name="Yoshikawa H."/>
        </authorList>
    </citation>
    <scope>NUCLEOTIDE SEQUENCE [LARGE SCALE GENOMIC DNA]</scope>
    <source>
        <strain evidence="4 5">NRRL Y-17804</strain>
    </source>
</reference>
<dbReference type="OMA" id="PHWVRTE"/>
<feature type="compositionally biased region" description="Low complexity" evidence="2">
    <location>
        <begin position="768"/>
        <end position="791"/>
    </location>
</feature>
<dbReference type="Pfam" id="PF07859">
    <property type="entry name" value="Abhydrolase_3"/>
    <property type="match status" value="2"/>
</dbReference>
<feature type="region of interest" description="Disordered" evidence="2">
    <location>
        <begin position="343"/>
        <end position="445"/>
    </location>
</feature>
<dbReference type="InterPro" id="IPR050300">
    <property type="entry name" value="GDXG_lipolytic_enzyme"/>
</dbReference>
<dbReference type="Proteomes" id="UP000033140">
    <property type="component" value="Unassembled WGS sequence"/>
</dbReference>
<reference evidence="4 5" key="1">
    <citation type="journal article" date="2011" name="J. Gen. Appl. Microbiol.">
        <title>Draft genome sequencing of the enigmatic yeast Saitoella complicata.</title>
        <authorList>
            <person name="Nishida H."/>
            <person name="Hamamoto M."/>
            <person name="Sugiyama J."/>
        </authorList>
    </citation>
    <scope>NUCLEOTIDE SEQUENCE [LARGE SCALE GENOMIC DNA]</scope>
    <source>
        <strain evidence="4 5">NRRL Y-17804</strain>
    </source>
</reference>
<proteinExistence type="predicted"/>
<evidence type="ECO:0000313" key="5">
    <source>
        <dbReference type="Proteomes" id="UP000033140"/>
    </source>
</evidence>
<keyword evidence="5" id="KW-1185">Reference proteome</keyword>
<protein>
    <recommendedName>
        <fullName evidence="3">Alpha/beta hydrolase fold-3 domain-containing protein</fullName>
    </recommendedName>
</protein>